<dbReference type="SUPFAM" id="SSF82199">
    <property type="entry name" value="SET domain"/>
    <property type="match status" value="1"/>
</dbReference>
<feature type="region of interest" description="Disordered" evidence="5">
    <location>
        <begin position="1"/>
        <end position="28"/>
    </location>
</feature>
<dbReference type="Gene3D" id="1.10.220.160">
    <property type="match status" value="1"/>
</dbReference>
<reference evidence="8" key="1">
    <citation type="submission" date="2022-07" db="EMBL/GenBank/DDBJ databases">
        <title>Fungi with potential for degradation of polypropylene.</title>
        <authorList>
            <person name="Gostincar C."/>
        </authorList>
    </citation>
    <scope>NUCLEOTIDE SEQUENCE</scope>
    <source>
        <strain evidence="8">EXF-13308</strain>
    </source>
</reference>
<proteinExistence type="predicted"/>
<dbReference type="Pfam" id="PF01753">
    <property type="entry name" value="zf-MYND"/>
    <property type="match status" value="1"/>
</dbReference>
<keyword evidence="3" id="KW-0862">Zinc</keyword>
<accession>A0AA38R7K2</accession>
<dbReference type="SMART" id="SM00317">
    <property type="entry name" value="SET"/>
    <property type="match status" value="1"/>
</dbReference>
<feature type="domain" description="SET" evidence="6">
    <location>
        <begin position="50"/>
        <end position="308"/>
    </location>
</feature>
<evidence type="ECO:0000313" key="9">
    <source>
        <dbReference type="Proteomes" id="UP001174694"/>
    </source>
</evidence>
<evidence type="ECO:0000313" key="8">
    <source>
        <dbReference type="EMBL" id="KAJ9137517.1"/>
    </source>
</evidence>
<dbReference type="PROSITE" id="PS50865">
    <property type="entry name" value="ZF_MYND_2"/>
    <property type="match status" value="1"/>
</dbReference>
<dbReference type="Gene3D" id="2.170.270.10">
    <property type="entry name" value="SET domain"/>
    <property type="match status" value="1"/>
</dbReference>
<dbReference type="Gene3D" id="6.10.140.2220">
    <property type="match status" value="1"/>
</dbReference>
<dbReference type="PANTHER" id="PTHR12197">
    <property type="entry name" value="HISTONE-LYSINE N-METHYLTRANSFERASE SMYD"/>
    <property type="match status" value="1"/>
</dbReference>
<evidence type="ECO:0000256" key="4">
    <source>
        <dbReference type="PROSITE-ProRule" id="PRU00134"/>
    </source>
</evidence>
<keyword evidence="2 4" id="KW-0863">Zinc-finger</keyword>
<sequence>METQDKAKRQPEPTRELDMEESTHKKPRLPIHERPQLCDFILSKIAHKTVPLCIGRSHIEGAGSGLFVTEDVAEGEEILRSRPLILCRESGVDDVCDWCFTNRNSSVHPEGRFYSGDEDPRPIISRCARCKVARYCSTNCQKMAWANHHKFECSSLLSQPNTPSACLATQRILHWYEKGVLSAAEMGALIALETQFAARKATEIGNSKDDGGEDNPDCFDLATEAQRQVRTSLAFQPIWGLQCMVLTNIFSIRPAEKELTYGTCLDLPSSLLNHSCLQNAYVFIEGRDVRVRTLRPLHAGDEITVSYVDPGIGVIDRRDKLRNTFFIDCKCPKCRVEMAENLKQAINTGTRLTDLQQAQTELERRSYEAQQAYFDVYPRNIEVVYKFEKVVQAVAQRVFPEGEWPDHLAPMPHVLKNLSHLYEGSSHVSHLRYLVRGTLYRRTQAGPAWVHDMLFLVISLIRTSQHPDDLAIWAVSAFPTRSELRTIARGYLVRLCLDARMAFGFDTKYVKALYVFAGKMLEYKGDPAIATAAFERSFNTGQARLRGWVGMDEPASEVALPPDNQVAMLVGDVKRLQ</sequence>
<dbReference type="GO" id="GO:0005634">
    <property type="term" value="C:nucleus"/>
    <property type="evidence" value="ECO:0007669"/>
    <property type="project" value="TreeGrafter"/>
</dbReference>
<dbReference type="InterPro" id="IPR001214">
    <property type="entry name" value="SET_dom"/>
</dbReference>
<dbReference type="CDD" id="cd20071">
    <property type="entry name" value="SET_SMYD"/>
    <property type="match status" value="1"/>
</dbReference>
<dbReference type="AlphaFoldDB" id="A0AA38R7K2"/>
<protein>
    <submittedName>
        <fullName evidence="8">Histone-lysine N-methyltransferase SMYD3</fullName>
    </submittedName>
</protein>
<evidence type="ECO:0000256" key="3">
    <source>
        <dbReference type="ARBA" id="ARBA00022833"/>
    </source>
</evidence>
<dbReference type="PROSITE" id="PS50280">
    <property type="entry name" value="SET"/>
    <property type="match status" value="1"/>
</dbReference>
<evidence type="ECO:0000259" key="6">
    <source>
        <dbReference type="PROSITE" id="PS50280"/>
    </source>
</evidence>
<dbReference type="InterPro" id="IPR050869">
    <property type="entry name" value="H3K4_H4K5_MeTrfase"/>
</dbReference>
<organism evidence="8 9">
    <name type="scientific">Pleurostoma richardsiae</name>
    <dbReference type="NCBI Taxonomy" id="41990"/>
    <lineage>
        <taxon>Eukaryota</taxon>
        <taxon>Fungi</taxon>
        <taxon>Dikarya</taxon>
        <taxon>Ascomycota</taxon>
        <taxon>Pezizomycotina</taxon>
        <taxon>Sordariomycetes</taxon>
        <taxon>Sordariomycetidae</taxon>
        <taxon>Calosphaeriales</taxon>
        <taxon>Pleurostomataceae</taxon>
        <taxon>Pleurostoma</taxon>
    </lineage>
</organism>
<dbReference type="Pfam" id="PF00856">
    <property type="entry name" value="SET"/>
    <property type="match status" value="1"/>
</dbReference>
<dbReference type="InterPro" id="IPR046341">
    <property type="entry name" value="SET_dom_sf"/>
</dbReference>
<keyword evidence="9" id="KW-1185">Reference proteome</keyword>
<gene>
    <name evidence="8" type="ORF">NKR23_g9173</name>
</gene>
<dbReference type="Proteomes" id="UP001174694">
    <property type="component" value="Unassembled WGS sequence"/>
</dbReference>
<dbReference type="SUPFAM" id="SSF144232">
    <property type="entry name" value="HIT/MYND zinc finger-like"/>
    <property type="match status" value="1"/>
</dbReference>
<evidence type="ECO:0000259" key="7">
    <source>
        <dbReference type="PROSITE" id="PS50865"/>
    </source>
</evidence>
<dbReference type="InterPro" id="IPR002893">
    <property type="entry name" value="Znf_MYND"/>
</dbReference>
<dbReference type="PANTHER" id="PTHR12197:SF251">
    <property type="entry name" value="EG:BACR7C10.4 PROTEIN"/>
    <property type="match status" value="1"/>
</dbReference>
<keyword evidence="1" id="KW-0479">Metal-binding</keyword>
<evidence type="ECO:0000256" key="5">
    <source>
        <dbReference type="SAM" id="MobiDB-lite"/>
    </source>
</evidence>
<dbReference type="EMBL" id="JANBVO010000034">
    <property type="protein sequence ID" value="KAJ9137517.1"/>
    <property type="molecule type" value="Genomic_DNA"/>
</dbReference>
<evidence type="ECO:0000256" key="1">
    <source>
        <dbReference type="ARBA" id="ARBA00022723"/>
    </source>
</evidence>
<name>A0AA38R7K2_9PEZI</name>
<comment type="caution">
    <text evidence="8">The sequence shown here is derived from an EMBL/GenBank/DDBJ whole genome shotgun (WGS) entry which is preliminary data.</text>
</comment>
<feature type="domain" description="MYND-type" evidence="7">
    <location>
        <begin position="96"/>
        <end position="153"/>
    </location>
</feature>
<evidence type="ECO:0000256" key="2">
    <source>
        <dbReference type="ARBA" id="ARBA00022771"/>
    </source>
</evidence>
<dbReference type="GO" id="GO:0008270">
    <property type="term" value="F:zinc ion binding"/>
    <property type="evidence" value="ECO:0007669"/>
    <property type="project" value="UniProtKB-KW"/>
</dbReference>